<reference evidence="2" key="1">
    <citation type="journal article" date="2022" name="Mol. Ecol. Resour.">
        <title>The genomes of chicory, endive, great burdock and yacon provide insights into Asteraceae palaeo-polyploidization history and plant inulin production.</title>
        <authorList>
            <person name="Fan W."/>
            <person name="Wang S."/>
            <person name="Wang H."/>
            <person name="Wang A."/>
            <person name="Jiang F."/>
            <person name="Liu H."/>
            <person name="Zhao H."/>
            <person name="Xu D."/>
            <person name="Zhang Y."/>
        </authorList>
    </citation>
    <scope>NUCLEOTIDE SEQUENCE [LARGE SCALE GENOMIC DNA]</scope>
    <source>
        <strain evidence="2">cv. Niubang</strain>
    </source>
</reference>
<proteinExistence type="predicted"/>
<sequence length="310" mass="35180">MAATEEDKLSLKVLVHKEKRKVIFAEADGNFVNTLFSIMGLPLGTIVRVLEKSSDKNLKALGSLRNLYQSLMELPADCFFNEESKFMMLNPRTSLYDSCRNLKLNIDDTEPTKYFVCENEGCNLPSASYFSTCSVARCRHCRKLMTREIEYADKYIGRYDGVFVQNAVTFIVTDDLHVMPNTLGSSLGLLFDLGFTDASHVEEKTIDIGCEEMLILVKGALLFKYPLTCLVFHSMHPIGGFFNPKLGISIQHLISDNTVEKNSKTMKLKLALQSSTSKFLFAEAEQDFVDFVFGFLEIPFRNSNWEVDEW</sequence>
<keyword evidence="2" id="KW-1185">Reference proteome</keyword>
<reference evidence="1 2" key="2">
    <citation type="journal article" date="2022" name="Mol. Ecol. Resour.">
        <title>The genomes of chicory, endive, great burdock and yacon provide insights into Asteraceae paleo-polyploidization history and plant inulin production.</title>
        <authorList>
            <person name="Fan W."/>
            <person name="Wang S."/>
            <person name="Wang H."/>
            <person name="Wang A."/>
            <person name="Jiang F."/>
            <person name="Liu H."/>
            <person name="Zhao H."/>
            <person name="Xu D."/>
            <person name="Zhang Y."/>
        </authorList>
    </citation>
    <scope>NUCLEOTIDE SEQUENCE [LARGE SCALE GENOMIC DNA]</scope>
    <source>
        <strain evidence="2">cv. Niubang</strain>
    </source>
</reference>
<name>A0ACB8ZWC8_ARCLA</name>
<accession>A0ACB8ZWC8</accession>
<evidence type="ECO:0000313" key="2">
    <source>
        <dbReference type="Proteomes" id="UP001055879"/>
    </source>
</evidence>
<evidence type="ECO:0000313" key="1">
    <source>
        <dbReference type="EMBL" id="KAI3701649.1"/>
    </source>
</evidence>
<dbReference type="EMBL" id="CM042055">
    <property type="protein sequence ID" value="KAI3701649.1"/>
    <property type="molecule type" value="Genomic_DNA"/>
</dbReference>
<comment type="caution">
    <text evidence="1">The sequence shown here is derived from an EMBL/GenBank/DDBJ whole genome shotgun (WGS) entry which is preliminary data.</text>
</comment>
<protein>
    <submittedName>
        <fullName evidence="1">Uncharacterized protein</fullName>
    </submittedName>
</protein>
<dbReference type="Proteomes" id="UP001055879">
    <property type="component" value="Linkage Group LG09"/>
</dbReference>
<organism evidence="1 2">
    <name type="scientific">Arctium lappa</name>
    <name type="common">Greater burdock</name>
    <name type="synonym">Lappa major</name>
    <dbReference type="NCBI Taxonomy" id="4217"/>
    <lineage>
        <taxon>Eukaryota</taxon>
        <taxon>Viridiplantae</taxon>
        <taxon>Streptophyta</taxon>
        <taxon>Embryophyta</taxon>
        <taxon>Tracheophyta</taxon>
        <taxon>Spermatophyta</taxon>
        <taxon>Magnoliopsida</taxon>
        <taxon>eudicotyledons</taxon>
        <taxon>Gunneridae</taxon>
        <taxon>Pentapetalae</taxon>
        <taxon>asterids</taxon>
        <taxon>campanulids</taxon>
        <taxon>Asterales</taxon>
        <taxon>Asteraceae</taxon>
        <taxon>Carduoideae</taxon>
        <taxon>Cardueae</taxon>
        <taxon>Arctiinae</taxon>
        <taxon>Arctium</taxon>
    </lineage>
</organism>
<gene>
    <name evidence="1" type="ORF">L6452_26882</name>
</gene>